<dbReference type="KEGG" id="sgb:WQO_19845"/>
<evidence type="ECO:0000313" key="2">
    <source>
        <dbReference type="Proteomes" id="UP000064183"/>
    </source>
</evidence>
<gene>
    <name evidence="1" type="ORF">WQO_19845</name>
</gene>
<dbReference type="Proteomes" id="UP000064183">
    <property type="component" value="Chromosome"/>
</dbReference>
<dbReference type="STRING" id="1172567.WQO_19845"/>
<organism evidence="1 2">
    <name type="scientific">Streptomyces globisporus C-1027</name>
    <dbReference type="NCBI Taxonomy" id="1172567"/>
    <lineage>
        <taxon>Bacteria</taxon>
        <taxon>Bacillati</taxon>
        <taxon>Actinomycetota</taxon>
        <taxon>Actinomycetes</taxon>
        <taxon>Kitasatosporales</taxon>
        <taxon>Streptomycetaceae</taxon>
        <taxon>Streptomyces</taxon>
    </lineage>
</organism>
<accession>A0A0U3LHX6</accession>
<dbReference type="RefSeq" id="WP_010064842.1">
    <property type="nucleotide sequence ID" value="NZ_CP013738.1"/>
</dbReference>
<dbReference type="AlphaFoldDB" id="A0A0U3LHX6"/>
<protein>
    <submittedName>
        <fullName evidence="1">Uncharacterized protein</fullName>
    </submittedName>
</protein>
<name>A0A0U3LHX6_STRGL</name>
<dbReference type="GeneID" id="27784630"/>
<sequence>MHTAIGPFTLEFWKEGRTRERRSGLRGTVPEFGEVVLTAPLPLKHTPGSVVSEVRGPSIPTAVFETRGIHTDATDLPTLNGSTLRVGDALVHLRRNRFGLTLRARALHFRYGGDHYRLRAVSRKRFVLTRRADDEDPGVALTAKQSGLGGGRKLVVRTTGRAVAADIALVALFAGVDRAPLTRGGAVRAALGRSARLLAESQA</sequence>
<reference evidence="1 2" key="1">
    <citation type="journal article" date="2012" name="J. Bacteriol.">
        <title>Draft genome sequence of Streptomyces globisporus C-1027, which produces an antitumor antibiotic consisting of a nine-membered enediyne with a chromoprotein.</title>
        <authorList>
            <person name="Wang L."/>
            <person name="Wang S."/>
            <person name="He Q."/>
            <person name="Yu T."/>
            <person name="Li Q."/>
            <person name="Hong B."/>
        </authorList>
    </citation>
    <scope>NUCLEOTIDE SEQUENCE [LARGE SCALE GENOMIC DNA]</scope>
    <source>
        <strain evidence="1 2">C-1027</strain>
    </source>
</reference>
<evidence type="ECO:0000313" key="1">
    <source>
        <dbReference type="EMBL" id="ALU95368.1"/>
    </source>
</evidence>
<dbReference type="EMBL" id="CP013738">
    <property type="protein sequence ID" value="ALU95368.1"/>
    <property type="molecule type" value="Genomic_DNA"/>
</dbReference>
<proteinExistence type="predicted"/>